<reference evidence="19" key="1">
    <citation type="submission" date="2020-05" db="EMBL/GenBank/DDBJ databases">
        <title>Phylogenomic resolution of chytrid fungi.</title>
        <authorList>
            <person name="Stajich J.E."/>
            <person name="Amses K."/>
            <person name="Simmons R."/>
            <person name="Seto K."/>
            <person name="Myers J."/>
            <person name="Bonds A."/>
            <person name="Quandt C.A."/>
            <person name="Barry K."/>
            <person name="Liu P."/>
            <person name="Grigoriev I."/>
            <person name="Longcore J.E."/>
            <person name="James T.Y."/>
        </authorList>
    </citation>
    <scope>NUCLEOTIDE SEQUENCE</scope>
    <source>
        <strain evidence="19">JEL0379</strain>
    </source>
</reference>
<evidence type="ECO:0000313" key="20">
    <source>
        <dbReference type="Proteomes" id="UP001212152"/>
    </source>
</evidence>
<evidence type="ECO:0000256" key="3">
    <source>
        <dbReference type="ARBA" id="ARBA00022643"/>
    </source>
</evidence>
<evidence type="ECO:0000256" key="5">
    <source>
        <dbReference type="ARBA" id="ARBA00022694"/>
    </source>
</evidence>
<evidence type="ECO:0000256" key="10">
    <source>
        <dbReference type="ARBA" id="ARBA00038890"/>
    </source>
</evidence>
<dbReference type="GO" id="GO:0017150">
    <property type="term" value="F:tRNA dihydrouridine synthase activity"/>
    <property type="evidence" value="ECO:0007669"/>
    <property type="project" value="InterPro"/>
</dbReference>
<evidence type="ECO:0000256" key="15">
    <source>
        <dbReference type="ARBA" id="ARBA00049447"/>
    </source>
</evidence>
<dbReference type="PROSITE" id="PS01136">
    <property type="entry name" value="UPF0034"/>
    <property type="match status" value="1"/>
</dbReference>
<dbReference type="AlphaFoldDB" id="A0AAD5XPR2"/>
<evidence type="ECO:0000313" key="19">
    <source>
        <dbReference type="EMBL" id="KAJ3173358.1"/>
    </source>
</evidence>
<evidence type="ECO:0000256" key="13">
    <source>
        <dbReference type="ARBA" id="ARBA00048342"/>
    </source>
</evidence>
<comment type="catalytic activity">
    <reaction evidence="11">
        <text>5,6-dihydrouridine(17) in tRNA + NAD(+) = uridine(17) in tRNA + NADH + H(+)</text>
        <dbReference type="Rhea" id="RHEA:53372"/>
        <dbReference type="Rhea" id="RHEA-COMP:13541"/>
        <dbReference type="Rhea" id="RHEA-COMP:13542"/>
        <dbReference type="ChEBI" id="CHEBI:15378"/>
        <dbReference type="ChEBI" id="CHEBI:57540"/>
        <dbReference type="ChEBI" id="CHEBI:57945"/>
        <dbReference type="ChEBI" id="CHEBI:65315"/>
        <dbReference type="ChEBI" id="CHEBI:74443"/>
        <dbReference type="EC" id="1.3.1.88"/>
    </reaction>
    <physiologicalReaction direction="right-to-left" evidence="11">
        <dbReference type="Rhea" id="RHEA:53374"/>
    </physiologicalReaction>
</comment>
<sequence length="553" mass="60988">MPSTLSTVANHNPSTGSPATAPPPPPPPTMARKLKGFDFYKTILKSPRFIVAPMVEQSEYAWRILSNRYGADLCYTPMLHARLFSAPDAKYRNENWQTGPGDRPLIAQFCANEPDVLLAAAKMVENECDAVDINLGCPQHIAKRGKYGAFLQDEWDLIANMVKTLDQGLAIPVTCKIRVFPDVEKTIRYAKMIEAAGCQLLTVHGRLREQKGHKTGLADWEQIKRVKQAVGIPVFANGNILYKEDIDRCIEMTGVDGVMTAEGNLYNPGLFTGKHFASWKLAEEYIQICREIPESSTVSAMRGHFFKMFRPCLSEHTDLRTALAKANTVDTLADVVAQLKARLTAVSDSAEIYETPSTGFELDEAGYRKLPSWCLQPYFRVDGTLKQHKAPTTVEEMVEDAGANETTEKCTADEECLFEKKEKDEKAAVPPNQVLPSKREVVEKEAESTKGDNKRPARDEVLKARKARAAARSSTAGRDNNRKKLVCASDTCGNIAAGTCEFALCKRCCRARPVVEVRKGEEPPAVCETHKSRRQVEPAAPATGGPTSPAVQA</sequence>
<keyword evidence="5" id="KW-0819">tRNA processing</keyword>
<evidence type="ECO:0000256" key="1">
    <source>
        <dbReference type="ARBA" id="ARBA00001917"/>
    </source>
</evidence>
<comment type="catalytic activity">
    <reaction evidence="13">
        <text>a 5,6-dihydrouridine in mRNA + NAD(+) = a uridine in mRNA + NADH + H(+)</text>
        <dbReference type="Rhea" id="RHEA:69851"/>
        <dbReference type="Rhea" id="RHEA-COMP:14658"/>
        <dbReference type="Rhea" id="RHEA-COMP:17789"/>
        <dbReference type="ChEBI" id="CHEBI:15378"/>
        <dbReference type="ChEBI" id="CHEBI:57540"/>
        <dbReference type="ChEBI" id="CHEBI:57945"/>
        <dbReference type="ChEBI" id="CHEBI:65315"/>
        <dbReference type="ChEBI" id="CHEBI:74443"/>
    </reaction>
    <physiologicalReaction direction="right-to-left" evidence="13">
        <dbReference type="Rhea" id="RHEA:69853"/>
    </physiologicalReaction>
</comment>
<name>A0AAD5XPR2_9FUNG</name>
<feature type="domain" description="DUS-like FMN-binding" evidence="18">
    <location>
        <begin position="51"/>
        <end position="345"/>
    </location>
</feature>
<feature type="compositionally biased region" description="Basic and acidic residues" evidence="17">
    <location>
        <begin position="437"/>
        <end position="463"/>
    </location>
</feature>
<keyword evidence="20" id="KW-1185">Reference proteome</keyword>
<evidence type="ECO:0000256" key="12">
    <source>
        <dbReference type="ARBA" id="ARBA00047652"/>
    </source>
</evidence>
<evidence type="ECO:0000256" key="8">
    <source>
        <dbReference type="ARBA" id="ARBA00023027"/>
    </source>
</evidence>
<evidence type="ECO:0000256" key="6">
    <source>
        <dbReference type="ARBA" id="ARBA00022857"/>
    </source>
</evidence>
<keyword evidence="2" id="KW-0285">Flavoprotein</keyword>
<dbReference type="SUPFAM" id="SSF51395">
    <property type="entry name" value="FMN-linked oxidoreductases"/>
    <property type="match status" value="1"/>
</dbReference>
<keyword evidence="8" id="KW-0520">NAD</keyword>
<comment type="similarity">
    <text evidence="9">Belongs to the Dus family. Dus1 subfamily.</text>
</comment>
<dbReference type="PANTHER" id="PTHR11082:SF5">
    <property type="entry name" value="TRNA-DIHYDROURIDINE(16_17) SYNTHASE [NAD(P)(+)]-LIKE"/>
    <property type="match status" value="1"/>
</dbReference>
<feature type="compositionally biased region" description="Pro residues" evidence="17">
    <location>
        <begin position="20"/>
        <end position="29"/>
    </location>
</feature>
<gene>
    <name evidence="19" type="ORF">HDU87_007627</name>
</gene>
<evidence type="ECO:0000256" key="11">
    <source>
        <dbReference type="ARBA" id="ARBA00047287"/>
    </source>
</evidence>
<evidence type="ECO:0000256" key="17">
    <source>
        <dbReference type="SAM" id="MobiDB-lite"/>
    </source>
</evidence>
<dbReference type="PANTHER" id="PTHR11082">
    <property type="entry name" value="TRNA-DIHYDROURIDINE SYNTHASE"/>
    <property type="match status" value="1"/>
</dbReference>
<evidence type="ECO:0000256" key="16">
    <source>
        <dbReference type="ARBA" id="ARBA00049467"/>
    </source>
</evidence>
<feature type="region of interest" description="Disordered" evidence="17">
    <location>
        <begin position="1"/>
        <end position="29"/>
    </location>
</feature>
<evidence type="ECO:0000259" key="18">
    <source>
        <dbReference type="Pfam" id="PF01207"/>
    </source>
</evidence>
<dbReference type="Pfam" id="PF01207">
    <property type="entry name" value="Dus"/>
    <property type="match status" value="1"/>
</dbReference>
<comment type="cofactor">
    <cofactor evidence="1">
        <name>FMN</name>
        <dbReference type="ChEBI" id="CHEBI:58210"/>
    </cofactor>
</comment>
<comment type="catalytic activity">
    <reaction evidence="14">
        <text>5,6-dihydrouridine(16) in tRNA + NAD(+) = uridine(16) in tRNA + NADH + H(+)</text>
        <dbReference type="Rhea" id="RHEA:53380"/>
        <dbReference type="Rhea" id="RHEA-COMP:13543"/>
        <dbReference type="Rhea" id="RHEA-COMP:13544"/>
        <dbReference type="ChEBI" id="CHEBI:15378"/>
        <dbReference type="ChEBI" id="CHEBI:57540"/>
        <dbReference type="ChEBI" id="CHEBI:57945"/>
        <dbReference type="ChEBI" id="CHEBI:65315"/>
        <dbReference type="ChEBI" id="CHEBI:74443"/>
        <dbReference type="EC" id="1.3.1.88"/>
    </reaction>
    <physiologicalReaction direction="right-to-left" evidence="14">
        <dbReference type="Rhea" id="RHEA:53382"/>
    </physiologicalReaction>
</comment>
<comment type="catalytic activity">
    <reaction evidence="16">
        <text>5,6-dihydrouridine(17) in tRNA + NADP(+) = uridine(17) in tRNA + NADPH + H(+)</text>
        <dbReference type="Rhea" id="RHEA:53368"/>
        <dbReference type="Rhea" id="RHEA-COMP:13541"/>
        <dbReference type="Rhea" id="RHEA-COMP:13542"/>
        <dbReference type="ChEBI" id="CHEBI:15378"/>
        <dbReference type="ChEBI" id="CHEBI:57783"/>
        <dbReference type="ChEBI" id="CHEBI:58349"/>
        <dbReference type="ChEBI" id="CHEBI:65315"/>
        <dbReference type="ChEBI" id="CHEBI:74443"/>
        <dbReference type="EC" id="1.3.1.88"/>
    </reaction>
    <physiologicalReaction direction="right-to-left" evidence="16">
        <dbReference type="Rhea" id="RHEA:53370"/>
    </physiologicalReaction>
</comment>
<keyword evidence="6" id="KW-0521">NADP</keyword>
<dbReference type="CDD" id="cd02801">
    <property type="entry name" value="DUS_like_FMN"/>
    <property type="match status" value="1"/>
</dbReference>
<feature type="compositionally biased region" description="Low complexity" evidence="17">
    <location>
        <begin position="538"/>
        <end position="553"/>
    </location>
</feature>
<protein>
    <recommendedName>
        <fullName evidence="10">tRNA-dihydrouridine(16/17) synthase [NAD(P)(+)]</fullName>
        <ecNumber evidence="10">1.3.1.88</ecNumber>
    </recommendedName>
</protein>
<keyword evidence="3" id="KW-0288">FMN</keyword>
<evidence type="ECO:0000256" key="14">
    <source>
        <dbReference type="ARBA" id="ARBA00048934"/>
    </source>
</evidence>
<comment type="catalytic activity">
    <reaction evidence="12">
        <text>5,6-dihydrouridine(16) in tRNA + NADP(+) = uridine(16) in tRNA + NADPH + H(+)</text>
        <dbReference type="Rhea" id="RHEA:53376"/>
        <dbReference type="Rhea" id="RHEA-COMP:13543"/>
        <dbReference type="Rhea" id="RHEA-COMP:13544"/>
        <dbReference type="ChEBI" id="CHEBI:15378"/>
        <dbReference type="ChEBI" id="CHEBI:57783"/>
        <dbReference type="ChEBI" id="CHEBI:58349"/>
        <dbReference type="ChEBI" id="CHEBI:65315"/>
        <dbReference type="ChEBI" id="CHEBI:74443"/>
        <dbReference type="EC" id="1.3.1.88"/>
    </reaction>
    <physiologicalReaction direction="right-to-left" evidence="12">
        <dbReference type="Rhea" id="RHEA:53378"/>
    </physiologicalReaction>
</comment>
<dbReference type="Proteomes" id="UP001212152">
    <property type="component" value="Unassembled WGS sequence"/>
</dbReference>
<dbReference type="InterPro" id="IPR013785">
    <property type="entry name" value="Aldolase_TIM"/>
</dbReference>
<evidence type="ECO:0000256" key="9">
    <source>
        <dbReference type="ARBA" id="ARBA00038313"/>
    </source>
</evidence>
<dbReference type="EC" id="1.3.1.88" evidence="10"/>
<dbReference type="GO" id="GO:0006397">
    <property type="term" value="P:mRNA processing"/>
    <property type="evidence" value="ECO:0007669"/>
    <property type="project" value="UniProtKB-KW"/>
</dbReference>
<feature type="compositionally biased region" description="Polar residues" evidence="17">
    <location>
        <begin position="1"/>
        <end position="17"/>
    </location>
</feature>
<dbReference type="InterPro" id="IPR035587">
    <property type="entry name" value="DUS-like_FMN-bd"/>
</dbReference>
<evidence type="ECO:0000256" key="7">
    <source>
        <dbReference type="ARBA" id="ARBA00023002"/>
    </source>
</evidence>
<dbReference type="EMBL" id="JADGJQ010000071">
    <property type="protein sequence ID" value="KAJ3173358.1"/>
    <property type="molecule type" value="Genomic_DNA"/>
</dbReference>
<comment type="caution">
    <text evidence="19">The sequence shown here is derived from an EMBL/GenBank/DDBJ whole genome shotgun (WGS) entry which is preliminary data.</text>
</comment>
<keyword evidence="7" id="KW-0560">Oxidoreductase</keyword>
<evidence type="ECO:0000256" key="4">
    <source>
        <dbReference type="ARBA" id="ARBA00022664"/>
    </source>
</evidence>
<evidence type="ECO:0000256" key="2">
    <source>
        <dbReference type="ARBA" id="ARBA00022630"/>
    </source>
</evidence>
<feature type="region of interest" description="Disordered" evidence="17">
    <location>
        <begin position="519"/>
        <end position="553"/>
    </location>
</feature>
<keyword evidence="4" id="KW-0507">mRNA processing</keyword>
<accession>A0AAD5XPR2</accession>
<comment type="catalytic activity">
    <reaction evidence="15">
        <text>a 5,6-dihydrouridine in mRNA + NADP(+) = a uridine in mRNA + NADPH + H(+)</text>
        <dbReference type="Rhea" id="RHEA:69855"/>
        <dbReference type="Rhea" id="RHEA-COMP:14658"/>
        <dbReference type="Rhea" id="RHEA-COMP:17789"/>
        <dbReference type="ChEBI" id="CHEBI:15378"/>
        <dbReference type="ChEBI" id="CHEBI:57783"/>
        <dbReference type="ChEBI" id="CHEBI:58349"/>
        <dbReference type="ChEBI" id="CHEBI:65315"/>
        <dbReference type="ChEBI" id="CHEBI:74443"/>
    </reaction>
    <physiologicalReaction direction="right-to-left" evidence="15">
        <dbReference type="Rhea" id="RHEA:69857"/>
    </physiologicalReaction>
</comment>
<organism evidence="19 20">
    <name type="scientific">Geranomyces variabilis</name>
    <dbReference type="NCBI Taxonomy" id="109894"/>
    <lineage>
        <taxon>Eukaryota</taxon>
        <taxon>Fungi</taxon>
        <taxon>Fungi incertae sedis</taxon>
        <taxon>Chytridiomycota</taxon>
        <taxon>Chytridiomycota incertae sedis</taxon>
        <taxon>Chytridiomycetes</taxon>
        <taxon>Spizellomycetales</taxon>
        <taxon>Powellomycetaceae</taxon>
        <taxon>Geranomyces</taxon>
    </lineage>
</organism>
<dbReference type="InterPro" id="IPR018517">
    <property type="entry name" value="tRNA_hU_synthase_CS"/>
</dbReference>
<proteinExistence type="inferred from homology"/>
<feature type="region of interest" description="Disordered" evidence="17">
    <location>
        <begin position="422"/>
        <end position="480"/>
    </location>
</feature>
<dbReference type="GO" id="GO:0050660">
    <property type="term" value="F:flavin adenine dinucleotide binding"/>
    <property type="evidence" value="ECO:0007669"/>
    <property type="project" value="InterPro"/>
</dbReference>
<dbReference type="Gene3D" id="3.20.20.70">
    <property type="entry name" value="Aldolase class I"/>
    <property type="match status" value="1"/>
</dbReference>
<feature type="compositionally biased region" description="Basic and acidic residues" evidence="17">
    <location>
        <begin position="519"/>
        <end position="536"/>
    </location>
</feature>